<dbReference type="PANTHER" id="PTHR43007:SF1">
    <property type="entry name" value="2-PHOSPHO-L-LACTATE TRANSFERASE"/>
    <property type="match status" value="1"/>
</dbReference>
<dbReference type="CDD" id="cd07186">
    <property type="entry name" value="CofD_like"/>
    <property type="match status" value="1"/>
</dbReference>
<dbReference type="PANTHER" id="PTHR43007">
    <property type="entry name" value="2-PHOSPHO-L-LACTATE TRANSFERASE"/>
    <property type="match status" value="1"/>
</dbReference>
<protein>
    <submittedName>
        <fullName evidence="3">2-phospho-L-lactate transferase</fullName>
    </submittedName>
</protein>
<keyword evidence="1 3" id="KW-0808">Transferase</keyword>
<dbReference type="InterPro" id="IPR010115">
    <property type="entry name" value="FbiA/CofD"/>
</dbReference>
<dbReference type="Gene3D" id="1.10.8.240">
    <property type="entry name" value="CofD-like domain"/>
    <property type="match status" value="1"/>
</dbReference>
<dbReference type="InterPro" id="IPR038136">
    <property type="entry name" value="CofD-like_dom_sf"/>
</dbReference>
<gene>
    <name evidence="3" type="ORF">SCLO_1006400</name>
</gene>
<keyword evidence="2" id="KW-0460">Magnesium</keyword>
<name>A0A1E1EZJ9_9SPHN</name>
<evidence type="ECO:0000313" key="4">
    <source>
        <dbReference type="Proteomes" id="UP000218272"/>
    </source>
</evidence>
<dbReference type="HAMAP" id="MF_01257">
    <property type="entry name" value="CofD"/>
    <property type="match status" value="1"/>
</dbReference>
<dbReference type="NCBIfam" id="TIGR01819">
    <property type="entry name" value="F420_cofD"/>
    <property type="match status" value="1"/>
</dbReference>
<dbReference type="GO" id="GO:0043743">
    <property type="term" value="F:LPPG:FO 2-phospho-L-lactate transferase activity"/>
    <property type="evidence" value="ECO:0007669"/>
    <property type="project" value="InterPro"/>
</dbReference>
<organism evidence="3 4">
    <name type="scientific">Sphingobium cloacae</name>
    <dbReference type="NCBI Taxonomy" id="120107"/>
    <lineage>
        <taxon>Bacteria</taxon>
        <taxon>Pseudomonadati</taxon>
        <taxon>Pseudomonadota</taxon>
        <taxon>Alphaproteobacteria</taxon>
        <taxon>Sphingomonadales</taxon>
        <taxon>Sphingomonadaceae</taxon>
        <taxon>Sphingobium</taxon>
    </lineage>
</organism>
<proteinExistence type="inferred from homology"/>
<evidence type="ECO:0000256" key="1">
    <source>
        <dbReference type="ARBA" id="ARBA00022679"/>
    </source>
</evidence>
<dbReference type="AlphaFoldDB" id="A0A1E1EZJ9"/>
<dbReference type="SUPFAM" id="SSF142338">
    <property type="entry name" value="CofD-like"/>
    <property type="match status" value="1"/>
</dbReference>
<evidence type="ECO:0000256" key="2">
    <source>
        <dbReference type="ARBA" id="ARBA00022842"/>
    </source>
</evidence>
<dbReference type="Pfam" id="PF01933">
    <property type="entry name" value="CofD"/>
    <property type="match status" value="1"/>
</dbReference>
<dbReference type="RefSeq" id="WP_066515883.1">
    <property type="nucleotide sequence ID" value="NZ_AP017655.1"/>
</dbReference>
<evidence type="ECO:0000313" key="3">
    <source>
        <dbReference type="EMBL" id="BAV63680.1"/>
    </source>
</evidence>
<reference evidence="3 4" key="1">
    <citation type="submission" date="2016-10" db="EMBL/GenBank/DDBJ databases">
        <title>Complete Genome Sequence of the Nonylphenol-Degrading Bacterium Sphingobium cloacae JCM 10874T.</title>
        <authorList>
            <person name="Ootsuka M."/>
            <person name="Nishizawa T."/>
            <person name="Ohta H."/>
        </authorList>
    </citation>
    <scope>NUCLEOTIDE SEQUENCE [LARGE SCALE GENOMIC DNA]</scope>
    <source>
        <strain evidence="3 4">JCM 10874</strain>
    </source>
</reference>
<keyword evidence="4" id="KW-1185">Reference proteome</keyword>
<dbReference type="EMBL" id="AP017655">
    <property type="protein sequence ID" value="BAV63680.1"/>
    <property type="molecule type" value="Genomic_DNA"/>
</dbReference>
<dbReference type="Gene3D" id="3.40.50.10680">
    <property type="entry name" value="CofD-like domains"/>
    <property type="match status" value="1"/>
</dbReference>
<accession>A0A1E1EZJ9</accession>
<sequence length="309" mass="32599">MSVLALAGGVGGAKLANGLAAILPPGTLTVAVNTGDDFEHMGLLICPDLDSVTYALAGMNNTELGWGVAGESWTFMDATARLGGETWFRLGDRDLATHILRRQLFQQGSLSTATDDIRRRLGIVQRIVPMSDDPVRSIVSTDRGDLSFQDYFVRYKCVPRFLSIHFEGAETAKPSAGLLAALDDPALEAIILCPSNPLLSIAPILAIPGIRERLAGRTVPCVALSPFISGQAVKGPAAKIMAELGIAPTPSAVAAHYDGLIDGLVIDTADAAAIPGERPALFATDILMRDPADQQRLGGEVLDFARSLT</sequence>
<dbReference type="InterPro" id="IPR002882">
    <property type="entry name" value="CofD"/>
</dbReference>
<dbReference type="OrthoDB" id="7466225at2"/>
<dbReference type="KEGG" id="sclo:SCLO_1006400"/>
<dbReference type="GO" id="GO:0000287">
    <property type="term" value="F:magnesium ion binding"/>
    <property type="evidence" value="ECO:0007669"/>
    <property type="project" value="InterPro"/>
</dbReference>
<dbReference type="Proteomes" id="UP000218272">
    <property type="component" value="Chromosome SCLO_1"/>
</dbReference>